<dbReference type="InterPro" id="IPR001245">
    <property type="entry name" value="Ser-Thr/Tyr_kinase_cat_dom"/>
</dbReference>
<dbReference type="InterPro" id="IPR051681">
    <property type="entry name" value="Ser/Thr_Kinases-Pseudokinases"/>
</dbReference>
<keyword evidence="2" id="KW-0808">Transferase</keyword>
<dbReference type="Proteomes" id="UP000022910">
    <property type="component" value="Unassembled WGS sequence"/>
</dbReference>
<dbReference type="EMBL" id="JEMT01009944">
    <property type="protein sequence ID" value="EXX77907.1"/>
    <property type="molecule type" value="Genomic_DNA"/>
</dbReference>
<dbReference type="InterPro" id="IPR011009">
    <property type="entry name" value="Kinase-like_dom_sf"/>
</dbReference>
<reference evidence="2 3" key="1">
    <citation type="submission" date="2014-02" db="EMBL/GenBank/DDBJ databases">
        <title>Single nucleus genome sequencing reveals high similarity among nuclei of an endomycorrhizal fungus.</title>
        <authorList>
            <person name="Lin K."/>
            <person name="Geurts R."/>
            <person name="Zhang Z."/>
            <person name="Limpens E."/>
            <person name="Saunders D.G."/>
            <person name="Mu D."/>
            <person name="Pang E."/>
            <person name="Cao H."/>
            <person name="Cha H."/>
            <person name="Lin T."/>
            <person name="Zhou Q."/>
            <person name="Shang Y."/>
            <person name="Li Y."/>
            <person name="Ivanov S."/>
            <person name="Sharma T."/>
            <person name="Velzen R.V."/>
            <person name="Ruijter N.D."/>
            <person name="Aanen D.K."/>
            <person name="Win J."/>
            <person name="Kamoun S."/>
            <person name="Bisseling T."/>
            <person name="Huang S."/>
        </authorList>
    </citation>
    <scope>NUCLEOTIDE SEQUENCE [LARGE SCALE GENOMIC DNA]</scope>
    <source>
        <strain evidence="3">DAOM197198w</strain>
    </source>
</reference>
<dbReference type="AlphaFoldDB" id="A0A015K835"/>
<dbReference type="HOGENOM" id="CLU_000288_97_1_1"/>
<name>A0A015K835_RHIIW</name>
<comment type="caution">
    <text evidence="2">The sequence shown here is derived from an EMBL/GenBank/DDBJ whole genome shotgun (WGS) entry which is preliminary data.</text>
</comment>
<feature type="domain" description="Protein kinase" evidence="1">
    <location>
        <begin position="104"/>
        <end position="378"/>
    </location>
</feature>
<dbReference type="InterPro" id="IPR000719">
    <property type="entry name" value="Prot_kinase_dom"/>
</dbReference>
<dbReference type="GO" id="GO:0004674">
    <property type="term" value="F:protein serine/threonine kinase activity"/>
    <property type="evidence" value="ECO:0007669"/>
    <property type="project" value="TreeGrafter"/>
</dbReference>
<keyword evidence="3" id="KW-1185">Reference proteome</keyword>
<dbReference type="Pfam" id="PF07714">
    <property type="entry name" value="PK_Tyr_Ser-Thr"/>
    <property type="match status" value="1"/>
</dbReference>
<dbReference type="Gene3D" id="1.10.510.10">
    <property type="entry name" value="Transferase(Phosphotransferase) domain 1"/>
    <property type="match status" value="1"/>
</dbReference>
<protein>
    <submittedName>
        <fullName evidence="2">Polo kinase CDC5</fullName>
    </submittedName>
</protein>
<dbReference type="InterPro" id="IPR011990">
    <property type="entry name" value="TPR-like_helical_dom_sf"/>
</dbReference>
<organism evidence="2 3">
    <name type="scientific">Rhizophagus irregularis (strain DAOM 197198w)</name>
    <name type="common">Glomus intraradices</name>
    <dbReference type="NCBI Taxonomy" id="1432141"/>
    <lineage>
        <taxon>Eukaryota</taxon>
        <taxon>Fungi</taxon>
        <taxon>Fungi incertae sedis</taxon>
        <taxon>Mucoromycota</taxon>
        <taxon>Glomeromycotina</taxon>
        <taxon>Glomeromycetes</taxon>
        <taxon>Glomerales</taxon>
        <taxon>Glomeraceae</taxon>
        <taxon>Rhizophagus</taxon>
    </lineage>
</organism>
<dbReference type="PROSITE" id="PS50011">
    <property type="entry name" value="PROTEIN_KINASE_DOM"/>
    <property type="match status" value="1"/>
</dbReference>
<evidence type="ECO:0000313" key="3">
    <source>
        <dbReference type="Proteomes" id="UP000022910"/>
    </source>
</evidence>
<gene>
    <name evidence="2" type="ORF">RirG_019580</name>
</gene>
<dbReference type="GO" id="GO:0005524">
    <property type="term" value="F:ATP binding"/>
    <property type="evidence" value="ECO:0007669"/>
    <property type="project" value="InterPro"/>
</dbReference>
<dbReference type="SUPFAM" id="SSF56112">
    <property type="entry name" value="Protein kinase-like (PK-like)"/>
    <property type="match status" value="1"/>
</dbReference>
<keyword evidence="2" id="KW-0418">Kinase</keyword>
<evidence type="ECO:0000259" key="1">
    <source>
        <dbReference type="PROSITE" id="PS50011"/>
    </source>
</evidence>
<accession>A0A015K835</accession>
<dbReference type="Gene3D" id="1.25.40.10">
    <property type="entry name" value="Tetratricopeptide repeat domain"/>
    <property type="match status" value="1"/>
</dbReference>
<proteinExistence type="predicted"/>
<dbReference type="PANTHER" id="PTHR44329">
    <property type="entry name" value="SERINE/THREONINE-PROTEIN KINASE TNNI3K-RELATED"/>
    <property type="match status" value="1"/>
</dbReference>
<evidence type="ECO:0000313" key="2">
    <source>
        <dbReference type="EMBL" id="EXX77907.1"/>
    </source>
</evidence>
<sequence length="459" mass="54300">MNSLSIYYKDGKGTERNLEKALYWHQKAAESDGVSFKNKNELCNECRRPYSNYQWCQKCNTKRLKRNFSKWTSKNEFIDKFIQEAQLNAKNSYEILEWIPYNKLSSINYHDKGGFSEIHKAIWSDGPIYSWNFKKQQWNRQMEYEVVLKVLDNSSNLNDKFLDEWKYHYNCQKKSFSKFIQFFGFTQDPNNLNYLVIMSYAKKGNLKKCLSEIVKFKWQEKLQLLIKIILGLKVIHESNLAHGDFHDGNILISDNYNELFIIDLGLCRPISDLQDPDNDNEIYGVLPYMAPEILGKNPSYTLASDIYSFSMIMWGFTSGNPPFMYEECDAISICEGKRPKIMENTPKCYIDLMKKCWDEDPSNRPTVIMLENIISQWIYCIDEYYRVNKDENYNVMPKFDDQQLENDMMEFVKANKANLEQEPVNTTPITQSHSQEYSISRELTTEYFVQESDDEYSHI</sequence>